<evidence type="ECO:0000256" key="5">
    <source>
        <dbReference type="ARBA" id="ARBA00025606"/>
    </source>
</evidence>
<evidence type="ECO:0000256" key="2">
    <source>
        <dbReference type="ARBA" id="ARBA00022618"/>
    </source>
</evidence>
<reference evidence="8" key="1">
    <citation type="submission" date="2016-10" db="EMBL/GenBank/DDBJ databases">
        <authorList>
            <person name="de Groot N.N."/>
        </authorList>
    </citation>
    <scope>NUCLEOTIDE SEQUENCE</scope>
</reference>
<evidence type="ECO:0000256" key="4">
    <source>
        <dbReference type="ARBA" id="ARBA00023306"/>
    </source>
</evidence>
<feature type="domain" description="Septum formation inhibitor MinC C-terminal" evidence="6">
    <location>
        <begin position="135"/>
        <end position="233"/>
    </location>
</feature>
<comment type="similarity">
    <text evidence="1">Belongs to the MinC family.</text>
</comment>
<evidence type="ECO:0000313" key="8">
    <source>
        <dbReference type="EMBL" id="SFV76675.1"/>
    </source>
</evidence>
<feature type="domain" description="Septum formation inhibitor MinC N-terminal" evidence="7">
    <location>
        <begin position="12"/>
        <end position="73"/>
    </location>
</feature>
<dbReference type="Pfam" id="PF05209">
    <property type="entry name" value="MinC_N"/>
    <property type="match status" value="1"/>
</dbReference>
<evidence type="ECO:0000256" key="1">
    <source>
        <dbReference type="ARBA" id="ARBA00006291"/>
    </source>
</evidence>
<accession>A0A1W1D7S9</accession>
<dbReference type="InterPro" id="IPR036145">
    <property type="entry name" value="MinC_C_sf"/>
</dbReference>
<dbReference type="AlphaFoldDB" id="A0A1W1D7S9"/>
<sequence length="237" mass="26433">MSKIEVITQTEALYTLRVLSNNTDALVDEINSLAKNNKAQFQHAPVILEIESRNFQANELAVLIEILSQNEMVAVGIRSQKQELIDFAKFSGLAVFGKSLSPSKKNKIKTQEIEQPEAEVPNPHQDKIYQAPKIITNKVYSFQQVIAHDRDLVLLSKVKSGADIMSYGSISAYKEVQGNLFAGIQGDEKATIFVQSFNAELVSIAGVYKKFDVVPTKLYARSIMIDLVNGQLRFQII</sequence>
<dbReference type="NCBIfam" id="TIGR01222">
    <property type="entry name" value="minC"/>
    <property type="match status" value="1"/>
</dbReference>
<dbReference type="Pfam" id="PF03775">
    <property type="entry name" value="MinC_C"/>
    <property type="match status" value="1"/>
</dbReference>
<keyword evidence="4" id="KW-0131">Cell cycle</keyword>
<dbReference type="InterPro" id="IPR013033">
    <property type="entry name" value="MinC"/>
</dbReference>
<comment type="function">
    <text evidence="5">Cell division inhibitor that blocks the formation of polar Z ring septums. Rapidly oscillates between the poles of the cell to destabilize FtsZ filaments that have formed before they mature into polar Z rings. Prevents FtsZ polymerization.</text>
</comment>
<dbReference type="InterPro" id="IPR005526">
    <property type="entry name" value="Septum_form_inhib_MinC_C"/>
</dbReference>
<dbReference type="PANTHER" id="PTHR34108">
    <property type="entry name" value="SEPTUM SITE-DETERMINING PROTEIN MINC"/>
    <property type="match status" value="1"/>
</dbReference>
<dbReference type="GO" id="GO:0051302">
    <property type="term" value="P:regulation of cell division"/>
    <property type="evidence" value="ECO:0007669"/>
    <property type="project" value="InterPro"/>
</dbReference>
<name>A0A1W1D7S9_9ZZZZ</name>
<dbReference type="InterPro" id="IPR016098">
    <property type="entry name" value="CAP/MinC_C"/>
</dbReference>
<dbReference type="EMBL" id="FPHR01000006">
    <property type="protein sequence ID" value="SFV76675.1"/>
    <property type="molecule type" value="Genomic_DNA"/>
</dbReference>
<evidence type="ECO:0000256" key="3">
    <source>
        <dbReference type="ARBA" id="ARBA00023210"/>
    </source>
</evidence>
<dbReference type="Gene3D" id="3.30.70.260">
    <property type="match status" value="1"/>
</dbReference>
<dbReference type="Gene3D" id="2.160.20.70">
    <property type="match status" value="1"/>
</dbReference>
<dbReference type="InterPro" id="IPR007874">
    <property type="entry name" value="MinC_N"/>
</dbReference>
<evidence type="ECO:0000259" key="6">
    <source>
        <dbReference type="Pfam" id="PF03775"/>
    </source>
</evidence>
<dbReference type="GO" id="GO:1901891">
    <property type="term" value="P:regulation of cell septum assembly"/>
    <property type="evidence" value="ECO:0007669"/>
    <property type="project" value="InterPro"/>
</dbReference>
<evidence type="ECO:0000259" key="7">
    <source>
        <dbReference type="Pfam" id="PF05209"/>
    </source>
</evidence>
<keyword evidence="2" id="KW-0132">Cell division</keyword>
<dbReference type="GO" id="GO:0000917">
    <property type="term" value="P:division septum assembly"/>
    <property type="evidence" value="ECO:0007669"/>
    <property type="project" value="UniProtKB-KW"/>
</dbReference>
<organism evidence="8">
    <name type="scientific">hydrothermal vent metagenome</name>
    <dbReference type="NCBI Taxonomy" id="652676"/>
    <lineage>
        <taxon>unclassified sequences</taxon>
        <taxon>metagenomes</taxon>
        <taxon>ecological metagenomes</taxon>
    </lineage>
</organism>
<proteinExistence type="inferred from homology"/>
<dbReference type="SUPFAM" id="SSF63848">
    <property type="entry name" value="Cell-division inhibitor MinC, C-terminal domain"/>
    <property type="match status" value="1"/>
</dbReference>
<keyword evidence="3" id="KW-0717">Septation</keyword>
<dbReference type="GO" id="GO:0000902">
    <property type="term" value="P:cell morphogenesis"/>
    <property type="evidence" value="ECO:0007669"/>
    <property type="project" value="InterPro"/>
</dbReference>
<gene>
    <name evidence="8" type="ORF">MNB_SUP05-4-349</name>
</gene>
<protein>
    <submittedName>
        <fullName evidence="8">Septum site-determining protein MinC</fullName>
    </submittedName>
</protein>
<dbReference type="HAMAP" id="MF_00267">
    <property type="entry name" value="MinC"/>
    <property type="match status" value="1"/>
</dbReference>
<dbReference type="PANTHER" id="PTHR34108:SF1">
    <property type="entry name" value="SEPTUM SITE-DETERMINING PROTEIN MINC"/>
    <property type="match status" value="1"/>
</dbReference>